<dbReference type="InterPro" id="IPR023526">
    <property type="entry name" value="Sulphur_relay_TusB"/>
</dbReference>
<dbReference type="SUPFAM" id="SSF75169">
    <property type="entry name" value="DsrEFH-like"/>
    <property type="match status" value="1"/>
</dbReference>
<evidence type="ECO:0000256" key="2">
    <source>
        <dbReference type="ARBA" id="ARBA00022694"/>
    </source>
</evidence>
<comment type="function">
    <text evidence="3">Part of a sulfur-relay system required for 2-thiolation of 5-methylaminomethyl-2-thiouridine (mnm(5)s(2)U) at tRNA wobble positions.</text>
</comment>
<accession>A0A803FT99</accession>
<dbReference type="GO" id="GO:1990228">
    <property type="term" value="C:sulfurtransferase complex"/>
    <property type="evidence" value="ECO:0007669"/>
    <property type="project" value="TreeGrafter"/>
</dbReference>
<dbReference type="PANTHER" id="PTHR37526:SF1">
    <property type="entry name" value="PROTEIN TUSB"/>
    <property type="match status" value="1"/>
</dbReference>
<keyword evidence="1 3" id="KW-0963">Cytoplasm</keyword>
<proteinExistence type="inferred from homology"/>
<keyword evidence="2 3" id="KW-0819">tRNA processing</keyword>
<comment type="subcellular location">
    <subcellularLocation>
        <location evidence="3">Cytoplasm</location>
    </subcellularLocation>
</comment>
<gene>
    <name evidence="3 4" type="primary">tusB</name>
    <name evidence="4" type="ORF">ERCIPICE3303_249</name>
</gene>
<evidence type="ECO:0000313" key="5">
    <source>
        <dbReference type="Proteomes" id="UP000294289"/>
    </source>
</evidence>
<dbReference type="GO" id="GO:0002143">
    <property type="term" value="P:tRNA wobble position uridine thiolation"/>
    <property type="evidence" value="ECO:0007669"/>
    <property type="project" value="InterPro"/>
</dbReference>
<organism evidence="4 5">
    <name type="scientific">Candidatus Erwinia haradaeae</name>
    <dbReference type="NCBI Taxonomy" id="1922217"/>
    <lineage>
        <taxon>Bacteria</taxon>
        <taxon>Pseudomonadati</taxon>
        <taxon>Pseudomonadota</taxon>
        <taxon>Gammaproteobacteria</taxon>
        <taxon>Enterobacterales</taxon>
        <taxon>Erwiniaceae</taxon>
        <taxon>Erwinia</taxon>
    </lineage>
</organism>
<comment type="similarity">
    <text evidence="3">Belongs to the DsrH/TusB family.</text>
</comment>
<dbReference type="RefSeq" id="WP_157990929.1">
    <property type="nucleotide sequence ID" value="NZ_LR217737.1"/>
</dbReference>
<dbReference type="NCBIfam" id="NF010035">
    <property type="entry name" value="PRK13510.1"/>
    <property type="match status" value="1"/>
</dbReference>
<reference evidence="4 5" key="1">
    <citation type="submission" date="2019-02" db="EMBL/GenBank/DDBJ databases">
        <authorList>
            <person name="Manzano-Marin A."/>
            <person name="Manzano-Marin A."/>
        </authorList>
    </citation>
    <scope>NUCLEOTIDE SEQUENCE [LARGE SCALE GENOMIC DNA]</scope>
    <source>
        <strain evidence="4 5">ErCipiceae</strain>
    </source>
</reference>
<dbReference type="Gene3D" id="3.40.1260.10">
    <property type="entry name" value="DsrEFH-like"/>
    <property type="match status" value="1"/>
</dbReference>
<dbReference type="Proteomes" id="UP000294289">
    <property type="component" value="Chromosome"/>
</dbReference>
<protein>
    <recommendedName>
        <fullName evidence="3">Protein TusB</fullName>
    </recommendedName>
    <alternativeName>
        <fullName evidence="3">tRNA 2-thiouridine synthesizing protein B</fullName>
    </alternativeName>
</protein>
<sequence>MLHTLTTSPFRCDLSAIRRLIAVDDHVLLLEDGVIFALEGTKSLLMLINTSAYVYALKVDLLARGLISHISSQVKIISYTDFVTLTLQHPQQISW</sequence>
<dbReference type="PANTHER" id="PTHR37526">
    <property type="entry name" value="PROTEIN TUSB"/>
    <property type="match status" value="1"/>
</dbReference>
<dbReference type="EMBL" id="LR217737">
    <property type="protein sequence ID" value="VFP87829.1"/>
    <property type="molecule type" value="Genomic_DNA"/>
</dbReference>
<dbReference type="Pfam" id="PF04077">
    <property type="entry name" value="DsrH"/>
    <property type="match status" value="1"/>
</dbReference>
<dbReference type="InterPro" id="IPR027396">
    <property type="entry name" value="DsrEFH-like"/>
</dbReference>
<dbReference type="OrthoDB" id="9795117at2"/>
<evidence type="ECO:0000313" key="4">
    <source>
        <dbReference type="EMBL" id="VFP87829.1"/>
    </source>
</evidence>
<evidence type="ECO:0000256" key="3">
    <source>
        <dbReference type="HAMAP-Rule" id="MF_01564"/>
    </source>
</evidence>
<dbReference type="InterPro" id="IPR007215">
    <property type="entry name" value="Sulphur_relay_TusB/DsrH"/>
</dbReference>
<dbReference type="NCBIfam" id="TIGR03011">
    <property type="entry name" value="sulf_tusB_dsrH"/>
    <property type="match status" value="1"/>
</dbReference>
<dbReference type="AlphaFoldDB" id="A0A803FT99"/>
<comment type="subunit">
    <text evidence="3">Heterohexamer, formed by a dimer of trimers. The hexameric TusBCD complex contains 2 copies each of TusB, TusC and TusD. The TusBCD complex interacts with TusE.</text>
</comment>
<evidence type="ECO:0000256" key="1">
    <source>
        <dbReference type="ARBA" id="ARBA00022490"/>
    </source>
</evidence>
<dbReference type="HAMAP" id="MF_01564">
    <property type="entry name" value="Thiourid_synth_B"/>
    <property type="match status" value="1"/>
</dbReference>
<name>A0A803FT99_9GAMM</name>